<feature type="non-terminal residue" evidence="2">
    <location>
        <position position="1"/>
    </location>
</feature>
<dbReference type="AlphaFoldDB" id="A0AAE0Y229"/>
<protein>
    <submittedName>
        <fullName evidence="2">Uncharacterized protein</fullName>
    </submittedName>
</protein>
<feature type="chain" id="PRO_5041899072" evidence="1">
    <location>
        <begin position="20"/>
        <end position="123"/>
    </location>
</feature>
<feature type="signal peptide" evidence="1">
    <location>
        <begin position="1"/>
        <end position="19"/>
    </location>
</feature>
<evidence type="ECO:0000313" key="2">
    <source>
        <dbReference type="EMBL" id="KAK3729746.1"/>
    </source>
</evidence>
<gene>
    <name evidence="2" type="ORF">RRG08_022059</name>
</gene>
<dbReference type="EMBL" id="JAWDGP010007114">
    <property type="protein sequence ID" value="KAK3729746.1"/>
    <property type="molecule type" value="Genomic_DNA"/>
</dbReference>
<comment type="caution">
    <text evidence="2">The sequence shown here is derived from an EMBL/GenBank/DDBJ whole genome shotgun (WGS) entry which is preliminary data.</text>
</comment>
<keyword evidence="1" id="KW-0732">Signal</keyword>
<reference evidence="2" key="1">
    <citation type="journal article" date="2023" name="G3 (Bethesda)">
        <title>A reference genome for the long-term kleptoplast-retaining sea slug Elysia crispata morphotype clarki.</title>
        <authorList>
            <person name="Eastman K.E."/>
            <person name="Pendleton A.L."/>
            <person name="Shaikh M.A."/>
            <person name="Suttiyut T."/>
            <person name="Ogas R."/>
            <person name="Tomko P."/>
            <person name="Gavelis G."/>
            <person name="Widhalm J.R."/>
            <person name="Wisecaver J.H."/>
        </authorList>
    </citation>
    <scope>NUCLEOTIDE SEQUENCE</scope>
    <source>
        <strain evidence="2">ECLA1</strain>
    </source>
</reference>
<accession>A0AAE0Y229</accession>
<name>A0AAE0Y229_9GAST</name>
<dbReference type="Proteomes" id="UP001283361">
    <property type="component" value="Unassembled WGS sequence"/>
</dbReference>
<evidence type="ECO:0000256" key="1">
    <source>
        <dbReference type="SAM" id="SignalP"/>
    </source>
</evidence>
<keyword evidence="3" id="KW-1185">Reference proteome</keyword>
<sequence length="123" mass="13844">MVWSTVFSLLILFMKQYSAFPTFSLVEFEYSNTCSDDYLVEPKIKFLRIWSSNENKGFIVAEEDITFIQFEVSGGNSVHSFKGIDGPEFYYTTTDGVSYKGCSGFEPSNGSCLTRKGVRDACS</sequence>
<organism evidence="2 3">
    <name type="scientific">Elysia crispata</name>
    <name type="common">lettuce slug</name>
    <dbReference type="NCBI Taxonomy" id="231223"/>
    <lineage>
        <taxon>Eukaryota</taxon>
        <taxon>Metazoa</taxon>
        <taxon>Spiralia</taxon>
        <taxon>Lophotrochozoa</taxon>
        <taxon>Mollusca</taxon>
        <taxon>Gastropoda</taxon>
        <taxon>Heterobranchia</taxon>
        <taxon>Euthyneura</taxon>
        <taxon>Panpulmonata</taxon>
        <taxon>Sacoglossa</taxon>
        <taxon>Placobranchoidea</taxon>
        <taxon>Plakobranchidae</taxon>
        <taxon>Elysia</taxon>
    </lineage>
</organism>
<proteinExistence type="predicted"/>
<evidence type="ECO:0000313" key="3">
    <source>
        <dbReference type="Proteomes" id="UP001283361"/>
    </source>
</evidence>